<dbReference type="EMBL" id="BAABGT010000075">
    <property type="protein sequence ID" value="GAA4553008.1"/>
    <property type="molecule type" value="Genomic_DNA"/>
</dbReference>
<evidence type="ECO:0000313" key="1">
    <source>
        <dbReference type="EMBL" id="GAA4553008.1"/>
    </source>
</evidence>
<dbReference type="SUPFAM" id="SSF55961">
    <property type="entry name" value="Bet v1-like"/>
    <property type="match status" value="1"/>
</dbReference>
<name>A0ABP8RY16_9PSEU</name>
<evidence type="ECO:0000313" key="2">
    <source>
        <dbReference type="Proteomes" id="UP001501598"/>
    </source>
</evidence>
<protein>
    <submittedName>
        <fullName evidence="1">SRPBCC family protein</fullName>
    </submittedName>
</protein>
<reference evidence="2" key="1">
    <citation type="journal article" date="2019" name="Int. J. Syst. Evol. Microbiol.">
        <title>The Global Catalogue of Microorganisms (GCM) 10K type strain sequencing project: providing services to taxonomists for standard genome sequencing and annotation.</title>
        <authorList>
            <consortium name="The Broad Institute Genomics Platform"/>
            <consortium name="The Broad Institute Genome Sequencing Center for Infectious Disease"/>
            <person name="Wu L."/>
            <person name="Ma J."/>
        </authorList>
    </citation>
    <scope>NUCLEOTIDE SEQUENCE [LARGE SCALE GENOMIC DNA]</scope>
    <source>
        <strain evidence="2">JCM 17906</strain>
    </source>
</reference>
<dbReference type="InterPro" id="IPR023393">
    <property type="entry name" value="START-like_dom_sf"/>
</dbReference>
<accession>A0ABP8RY16</accession>
<sequence>MIPSVHVAVQIAVPAADVYAFVTDPTNLPKWAAGLAGATVSLREGRWVTDSPMGEVSLSFVPRNEHGIADHDVTLPSGEVVTNPIRILPNEEGCDVLFTVRQRPDMSADDLARDVAAVRRDLETLARLLGGAGTAGPE</sequence>
<organism evidence="1 2">
    <name type="scientific">Pseudonocardia xishanensis</name>
    <dbReference type="NCBI Taxonomy" id="630995"/>
    <lineage>
        <taxon>Bacteria</taxon>
        <taxon>Bacillati</taxon>
        <taxon>Actinomycetota</taxon>
        <taxon>Actinomycetes</taxon>
        <taxon>Pseudonocardiales</taxon>
        <taxon>Pseudonocardiaceae</taxon>
        <taxon>Pseudonocardia</taxon>
    </lineage>
</organism>
<dbReference type="Gene3D" id="3.30.530.20">
    <property type="match status" value="1"/>
</dbReference>
<dbReference type="InterPro" id="IPR019587">
    <property type="entry name" value="Polyketide_cyclase/dehydratase"/>
</dbReference>
<dbReference type="RefSeq" id="WP_345422768.1">
    <property type="nucleotide sequence ID" value="NZ_BAABGT010000075.1"/>
</dbReference>
<keyword evidence="2" id="KW-1185">Reference proteome</keyword>
<proteinExistence type="predicted"/>
<comment type="caution">
    <text evidence="1">The sequence shown here is derived from an EMBL/GenBank/DDBJ whole genome shotgun (WGS) entry which is preliminary data.</text>
</comment>
<gene>
    <name evidence="1" type="ORF">GCM10023175_47940</name>
</gene>
<dbReference type="Pfam" id="PF10604">
    <property type="entry name" value="Polyketide_cyc2"/>
    <property type="match status" value="1"/>
</dbReference>
<dbReference type="Proteomes" id="UP001501598">
    <property type="component" value="Unassembled WGS sequence"/>
</dbReference>